<dbReference type="VEuPathDB" id="CryptoDB:Cvel_15781"/>
<organism evidence="2">
    <name type="scientific">Chromera velia CCMP2878</name>
    <dbReference type="NCBI Taxonomy" id="1169474"/>
    <lineage>
        <taxon>Eukaryota</taxon>
        <taxon>Sar</taxon>
        <taxon>Alveolata</taxon>
        <taxon>Colpodellida</taxon>
        <taxon>Chromeraceae</taxon>
        <taxon>Chromera</taxon>
    </lineage>
</organism>
<dbReference type="AlphaFoldDB" id="A0A0K6S6D9"/>
<reference evidence="2" key="1">
    <citation type="submission" date="2014-11" db="EMBL/GenBank/DDBJ databases">
        <title>Molecular phylogeny of cliff fern family Woodsiaceae with morphological implications.</title>
        <authorList>
            <person name="Shao Y.-Z."/>
            <person name="Wei R."/>
            <person name="Zhang X.-C."/>
        </authorList>
    </citation>
    <scope>NUCLEOTIDE SEQUENCE</scope>
</reference>
<feature type="region of interest" description="Disordered" evidence="1">
    <location>
        <begin position="1"/>
        <end position="98"/>
    </location>
</feature>
<feature type="compositionally biased region" description="Low complexity" evidence="1">
    <location>
        <begin position="272"/>
        <end position="313"/>
    </location>
</feature>
<feature type="compositionally biased region" description="Basic and acidic residues" evidence="1">
    <location>
        <begin position="405"/>
        <end position="419"/>
    </location>
</feature>
<feature type="compositionally biased region" description="Polar residues" evidence="1">
    <location>
        <begin position="865"/>
        <end position="881"/>
    </location>
</feature>
<feature type="compositionally biased region" description="Basic and acidic residues" evidence="1">
    <location>
        <begin position="15"/>
        <end position="27"/>
    </location>
</feature>
<feature type="compositionally biased region" description="Pro residues" evidence="1">
    <location>
        <begin position="252"/>
        <end position="262"/>
    </location>
</feature>
<dbReference type="PhylomeDB" id="A0A0K6S6D9"/>
<gene>
    <name evidence="2" type="ORF">Cvel_15781.t1.CR2</name>
</gene>
<evidence type="ECO:0000313" key="2">
    <source>
        <dbReference type="EMBL" id="CUC09092.1"/>
    </source>
</evidence>
<feature type="compositionally biased region" description="Polar residues" evidence="1">
    <location>
        <begin position="692"/>
        <end position="720"/>
    </location>
</feature>
<feature type="compositionally biased region" description="Pro residues" evidence="1">
    <location>
        <begin position="344"/>
        <end position="360"/>
    </location>
</feature>
<feature type="region of interest" description="Disordered" evidence="1">
    <location>
        <begin position="966"/>
        <end position="1031"/>
    </location>
</feature>
<feature type="region of interest" description="Disordered" evidence="1">
    <location>
        <begin position="140"/>
        <end position="429"/>
    </location>
</feature>
<feature type="region of interest" description="Disordered" evidence="1">
    <location>
        <begin position="673"/>
        <end position="735"/>
    </location>
</feature>
<accession>A0A0K6S6D9</accession>
<feature type="compositionally biased region" description="Basic and acidic residues" evidence="1">
    <location>
        <begin position="34"/>
        <end position="46"/>
    </location>
</feature>
<feature type="compositionally biased region" description="Basic and acidic residues" evidence="1">
    <location>
        <begin position="977"/>
        <end position="998"/>
    </location>
</feature>
<feature type="compositionally biased region" description="Polar residues" evidence="1">
    <location>
        <begin position="1005"/>
        <end position="1016"/>
    </location>
</feature>
<feature type="compositionally biased region" description="Basic and acidic residues" evidence="1">
    <location>
        <begin position="161"/>
        <end position="179"/>
    </location>
</feature>
<sequence>MYASEAAQSVYANASRDRERERGRERTSTSSSRNMRERTGPKEREQASPYRSPQAAPPSKGLYSKLLSASSNNVHKPKKKPTNSHLNSSQHSASTPSLSCVECVKEKIKHKVLNLLDQEYQKSNDDHIREFSSNVAQLFEEKPVLASRANTSDSKSRTTHSGRDPEKLSRHPTRERDTRPGPTKHAGGGPRSRPNTSPDHSGGMPRPPLPPSSQALPRPETRAGGPSRRERADALRSQWAAQTGTRAVPLPVRQPAPSPPSSHFPDHHYVQSSSVASPGFAPSPAAPGSAWGVTSASTPPSGGPSFSGPIRPGWEFVEQYVEAPTATEPRGGPGRGSAGASLPPVVPPPAPLKRAPPPCSPFSSPAPVASREREPVSQTGGSNRRVLHWREGRADSAHAAGCPDCAREKEEADKEKQKENPANQSHPWQLKSASCRECDKEEVQFKRREPPAAAQQTPCLCLHHPTLPNQGGLPPSYTDIKRPEPIPTPPPPCPCCQPPRFVHRIDREPAVPFCDPCDEASCPVPEGHLCSKKPYLPLPEGIHPVKGTFKGPVSIQEMALKLGLHEEQRTERAMIAAPDRAKQAGDLPAVLLRHLQALKQEEGGGCPELNHPIRNQEFLTVGTANAQLTPFVSFGHPYDVPRPKSPAEKHYEETAMWRLNNPSVTQRDSILEQPQLQNPPPPQGTQEGGEQSTANQSSCPPQPAQRTFTSQPGTATSYVRTTAAPSSSSKNPPAPVAHYTVAVFDSKERQAFARKSMTSIKKTSGSLPSSVNDTPGGFERETGAALSLMPPPPACCPADAVEPQRPKGLFPDTYISPFSHTDAGAVLGTFSTRPENRHIATWDGVDRFVLDKRGRMGPLLVPQGSHGSSLPPNVSMSTTQGGALGRPTPRSLIGPDASRRPEPAQDGIAIFDSRAMRMLIKEQEDRTREDRTKPEVSFFQKALRLPSNAQTAKVQTVQPVGGLVKGKSSLGIGMEAGGDRGGEALQEENRKDEKEPTKPKMQPQEVFQRSNTNTPAKSWFRSLFGLDGREG</sequence>
<dbReference type="EMBL" id="CDMZ01000203">
    <property type="protein sequence ID" value="CUC09092.1"/>
    <property type="molecule type" value="Genomic_DNA"/>
</dbReference>
<name>A0A0K6S6D9_9ALVE</name>
<protein>
    <submittedName>
        <fullName evidence="2">Uncharacterized protein</fullName>
    </submittedName>
</protein>
<feature type="compositionally biased region" description="Polar residues" evidence="1">
    <location>
        <begin position="1"/>
        <end position="12"/>
    </location>
</feature>
<feature type="region of interest" description="Disordered" evidence="1">
    <location>
        <begin position="863"/>
        <end position="903"/>
    </location>
</feature>
<proteinExistence type="predicted"/>
<feature type="compositionally biased region" description="Polar residues" evidence="1">
    <location>
        <begin position="83"/>
        <end position="98"/>
    </location>
</feature>
<evidence type="ECO:0000256" key="1">
    <source>
        <dbReference type="SAM" id="MobiDB-lite"/>
    </source>
</evidence>